<feature type="compositionally biased region" description="Polar residues" evidence="8">
    <location>
        <begin position="493"/>
        <end position="509"/>
    </location>
</feature>
<evidence type="ECO:0000256" key="8">
    <source>
        <dbReference type="SAM" id="MobiDB-lite"/>
    </source>
</evidence>
<reference evidence="10 11" key="1">
    <citation type="journal article" date="2021" name="Sci. Rep.">
        <title>Genome sequencing of the multicellular alga Astrephomene provides insights into convergent evolution of germ-soma differentiation.</title>
        <authorList>
            <person name="Yamashita S."/>
            <person name="Yamamoto K."/>
            <person name="Matsuzaki R."/>
            <person name="Suzuki S."/>
            <person name="Yamaguchi H."/>
            <person name="Hirooka S."/>
            <person name="Minakuchi Y."/>
            <person name="Miyagishima S."/>
            <person name="Kawachi M."/>
            <person name="Toyoda A."/>
            <person name="Nozaki H."/>
        </authorList>
    </citation>
    <scope>NUCLEOTIDE SEQUENCE [LARGE SCALE GENOMIC DNA]</scope>
    <source>
        <strain evidence="10 11">NIES-4017</strain>
    </source>
</reference>
<dbReference type="GO" id="GO:0071164">
    <property type="term" value="F:RNA cap trimethylguanosine synthase activity"/>
    <property type="evidence" value="ECO:0007669"/>
    <property type="project" value="TreeGrafter"/>
</dbReference>
<dbReference type="Proteomes" id="UP001054857">
    <property type="component" value="Unassembled WGS sequence"/>
</dbReference>
<dbReference type="Gene3D" id="2.20.70.10">
    <property type="match status" value="1"/>
</dbReference>
<name>A0AAD3DUU2_9CHLO</name>
<evidence type="ECO:0000313" key="11">
    <source>
        <dbReference type="Proteomes" id="UP001054857"/>
    </source>
</evidence>
<evidence type="ECO:0000256" key="7">
    <source>
        <dbReference type="ARBA" id="ARBA00049790"/>
    </source>
</evidence>
<feature type="region of interest" description="Disordered" evidence="8">
    <location>
        <begin position="817"/>
        <end position="837"/>
    </location>
</feature>
<dbReference type="AlphaFoldDB" id="A0AAD3DUU2"/>
<organism evidence="10 11">
    <name type="scientific">Astrephomene gubernaculifera</name>
    <dbReference type="NCBI Taxonomy" id="47775"/>
    <lineage>
        <taxon>Eukaryota</taxon>
        <taxon>Viridiplantae</taxon>
        <taxon>Chlorophyta</taxon>
        <taxon>core chlorophytes</taxon>
        <taxon>Chlorophyceae</taxon>
        <taxon>CS clade</taxon>
        <taxon>Chlamydomonadales</taxon>
        <taxon>Astrephomenaceae</taxon>
        <taxon>Astrephomene</taxon>
    </lineage>
</organism>
<feature type="non-terminal residue" evidence="10">
    <location>
        <position position="1"/>
    </location>
</feature>
<evidence type="ECO:0000256" key="2">
    <source>
        <dbReference type="ARBA" id="ARBA00025783"/>
    </source>
</evidence>
<feature type="compositionally biased region" description="Low complexity" evidence="8">
    <location>
        <begin position="448"/>
        <end position="473"/>
    </location>
</feature>
<feature type="region of interest" description="Disordered" evidence="8">
    <location>
        <begin position="892"/>
        <end position="989"/>
    </location>
</feature>
<feature type="compositionally biased region" description="Pro residues" evidence="8">
    <location>
        <begin position="558"/>
        <end position="567"/>
    </location>
</feature>
<feature type="compositionally biased region" description="Pro residues" evidence="8">
    <location>
        <begin position="379"/>
        <end position="407"/>
    </location>
</feature>
<evidence type="ECO:0000256" key="3">
    <source>
        <dbReference type="ARBA" id="ARBA00047418"/>
    </source>
</evidence>
<dbReference type="EMBL" id="BMAR01000016">
    <property type="protein sequence ID" value="GFR47033.1"/>
    <property type="molecule type" value="Genomic_DNA"/>
</dbReference>
<feature type="region of interest" description="Disordered" evidence="8">
    <location>
        <begin position="753"/>
        <end position="805"/>
    </location>
</feature>
<feature type="compositionally biased region" description="Pro residues" evidence="8">
    <location>
        <begin position="670"/>
        <end position="686"/>
    </location>
</feature>
<dbReference type="InterPro" id="IPR019012">
    <property type="entry name" value="RNA_cap_Gua-N2-MeTrfase"/>
</dbReference>
<dbReference type="SUPFAM" id="SSF51045">
    <property type="entry name" value="WW domain"/>
    <property type="match status" value="1"/>
</dbReference>
<dbReference type="Gene3D" id="3.40.50.150">
    <property type="entry name" value="Vaccinia Virus protein VP39"/>
    <property type="match status" value="1"/>
</dbReference>
<comment type="catalytic activity">
    <reaction evidence="4">
        <text>a 5'-end (N(7)-methyl 5'-triphosphoguanosine)-ribonucleoside in snoRNA + S-adenosyl-L-methionine = a 5'-end (N(2),N(7)-dimethyl 5'-triphosphoguanosine)-ribonucleoside in snoRNA + S-adenosyl-L-homocysteine + H(+)</text>
        <dbReference type="Rhea" id="RHEA:78475"/>
        <dbReference type="Rhea" id="RHEA-COMP:19086"/>
        <dbReference type="Rhea" id="RHEA-COMP:19088"/>
        <dbReference type="ChEBI" id="CHEBI:15378"/>
        <dbReference type="ChEBI" id="CHEBI:57856"/>
        <dbReference type="ChEBI" id="CHEBI:59789"/>
        <dbReference type="ChEBI" id="CHEBI:156461"/>
        <dbReference type="ChEBI" id="CHEBI:172880"/>
    </reaction>
    <physiologicalReaction direction="left-to-right" evidence="4">
        <dbReference type="Rhea" id="RHEA:78476"/>
    </physiologicalReaction>
</comment>
<dbReference type="CDD" id="cd00201">
    <property type="entry name" value="WW"/>
    <property type="match status" value="1"/>
</dbReference>
<dbReference type="Pfam" id="PF00397">
    <property type="entry name" value="WW"/>
    <property type="match status" value="1"/>
</dbReference>
<feature type="compositionally biased region" description="Pro residues" evidence="8">
    <location>
        <begin position="589"/>
        <end position="607"/>
    </location>
</feature>
<feature type="domain" description="WW" evidence="9">
    <location>
        <begin position="139"/>
        <end position="173"/>
    </location>
</feature>
<feature type="compositionally biased region" description="Low complexity" evidence="8">
    <location>
        <begin position="481"/>
        <end position="492"/>
    </location>
</feature>
<dbReference type="Pfam" id="PF09445">
    <property type="entry name" value="Methyltransf_15"/>
    <property type="match status" value="1"/>
</dbReference>
<evidence type="ECO:0000313" key="10">
    <source>
        <dbReference type="EMBL" id="GFR47033.1"/>
    </source>
</evidence>
<sequence length="1186" mass="123827">MARQKLVEKWEGAEEIQLNTVLDLRLSDTTVYRFGRLVITSVRLHDVGLVGAKEPIPAPSEPASDTEALQLASELTNLGLPTSFGKKGGNAYRDGRRPAASTFNSTRFAQKGNRQSRNQKVVGGGAVNGSAGVADGVPSGGDTPWVQCYDEQYGCHYYYNTLTQESVWEAPAEGYVPWDASTDAVMEVETGTSCSAQDAGACEAVAVGESHGAEWTGSAAESSGAATEPQSTSAAATARAAAPLSARQPPRMLTEEDLLRSMGLWQDATGGAEKDQASRSSASCAAAAVMVDVSSGNPTIQVVEEGVEKSGRQGAEAGVSEPDGAKGAFLRDLLRNPASQQPVSPQLQPQQRSLPATALSEDQLLAMLGAAVPSLEQSMPPPPPAPLLPAPSPPPPLPVPAPAPSKPAPARMLTEDDILRSMGLLPGPSEPQQQPQAAKDGSLHPHSHAAASAPCNSSSSSSTPPASRPAAAAPAPPPGFAGPKAQAAQAQPQTAVGSAQPGSSAQQLQGVPPSSPLEPQPNASHPHQHPQGHHAAELPLHPYPRPPPPPEQLLSAAPPMPLTPPGPHPHHVAGPYHQPPGTPMSDPATPRPGPPPGFPGYPHPPHSLPHGPQHGYPPFPGSGHPAGSPTHPAAASRPPPGFEPSLLPPHPPHMWPHGAPPAPGGAYGLPPSPMGRPPMPMPPPPPGFGMGPPVGLPMPYGMSPPYPHDPHHHHPYPPYGPPPPPYVYGPCPMPPGGAPPPPMLPFAGAPMHPPQPYPYQGPFDGPAQPPYPQYSHEQHPHGYLPGQQGNSQQVEPLPASGPVAADPERAELPVRQANGGPAATEASASSSNGSAACKAGAADAGRKSVTWTLEELERQFESMAVAASACEAAAELGVDSAQAVASVEDAIRHDPDVDEGALPGAELRGRGGKAQGSSRQRQRRNSASRADRGKAAQGAAQPADGNAEDDDASFYDTFAGGSRAARGQQLAQAPMPGLKPAVGEDDGTRRVTLDPNTAAYVRTLLPRSAAKYWMQRYSLFSRFDSVVQLDTEGWWSVTPEVLAAHQAVRSRGLSTRGLVALDACCGCGGNVIQMARVFPVVMGVEISERRVEMARHNAGVYEVSHKCQFLCADFFQVAPELKVDVLFMSPPWGGPKYQHVNTFDVFFPLVGFNQSLFRLLDTTLDCVRGQDGVVAAFLPRNTDLAQ</sequence>
<comment type="similarity">
    <text evidence="2">Belongs to the methyltransferase superfamily. Trimethylguanosine synthase family.</text>
</comment>
<keyword evidence="11" id="KW-1185">Reference proteome</keyword>
<feature type="compositionally biased region" description="Low complexity" evidence="8">
    <location>
        <begin position="819"/>
        <end position="837"/>
    </location>
</feature>
<proteinExistence type="inferred from homology"/>
<feature type="region of interest" description="Disordered" evidence="8">
    <location>
        <begin position="375"/>
        <end position="686"/>
    </location>
</feature>
<dbReference type="InterPro" id="IPR036020">
    <property type="entry name" value="WW_dom_sf"/>
</dbReference>
<dbReference type="SUPFAM" id="SSF53335">
    <property type="entry name" value="S-adenosyl-L-methionine-dependent methyltransferases"/>
    <property type="match status" value="1"/>
</dbReference>
<comment type="caution">
    <text evidence="10">The sequence shown here is derived from an EMBL/GenBank/DDBJ whole genome shotgun (WGS) entry which is preliminary data.</text>
</comment>
<evidence type="ECO:0000259" key="9">
    <source>
        <dbReference type="PROSITE" id="PS50020"/>
    </source>
</evidence>
<dbReference type="InterPro" id="IPR001202">
    <property type="entry name" value="WW_dom"/>
</dbReference>
<evidence type="ECO:0000256" key="6">
    <source>
        <dbReference type="ARBA" id="ARBA00049075"/>
    </source>
</evidence>
<feature type="compositionally biased region" description="Pro residues" evidence="8">
    <location>
        <begin position="541"/>
        <end position="551"/>
    </location>
</feature>
<dbReference type="PROSITE" id="PS50020">
    <property type="entry name" value="WW_DOMAIN_2"/>
    <property type="match status" value="1"/>
</dbReference>
<dbReference type="PANTHER" id="PTHR14741:SF32">
    <property type="entry name" value="TRIMETHYLGUANOSINE SYNTHASE"/>
    <property type="match status" value="1"/>
</dbReference>
<gene>
    <name evidence="10" type="ORF">Agub_g8718</name>
</gene>
<evidence type="ECO:0000256" key="5">
    <source>
        <dbReference type="ARBA" id="ARBA00048763"/>
    </source>
</evidence>
<dbReference type="PRINTS" id="PR01217">
    <property type="entry name" value="PRICHEXTENSN"/>
</dbReference>
<dbReference type="PANTHER" id="PTHR14741">
    <property type="entry name" value="S-ADENOSYLMETHIONINE-DEPENDENT METHYLTRANSFERASE RELATED"/>
    <property type="match status" value="1"/>
</dbReference>
<dbReference type="InterPro" id="IPR029063">
    <property type="entry name" value="SAM-dependent_MTases_sf"/>
</dbReference>
<comment type="catalytic activity">
    <reaction evidence="6">
        <text>a 5'-end (N(7)-methyl 5'-triphosphoguanosine)-ribonucleoside in snRNA + S-adenosyl-L-methionine = a 5'-end (N(2),N(7)-dimethyl 5'-triphosphoguanosine)-ribonucleoside in snRNA + S-adenosyl-L-homocysteine + H(+)</text>
        <dbReference type="Rhea" id="RHEA:78471"/>
        <dbReference type="Rhea" id="RHEA-COMP:19085"/>
        <dbReference type="Rhea" id="RHEA-COMP:19087"/>
        <dbReference type="ChEBI" id="CHEBI:15378"/>
        <dbReference type="ChEBI" id="CHEBI:57856"/>
        <dbReference type="ChEBI" id="CHEBI:59789"/>
        <dbReference type="ChEBI" id="CHEBI:156461"/>
        <dbReference type="ChEBI" id="CHEBI:172880"/>
    </reaction>
    <physiologicalReaction direction="left-to-right" evidence="6">
        <dbReference type="Rhea" id="RHEA:78472"/>
    </physiologicalReaction>
</comment>
<feature type="compositionally biased region" description="Pro residues" evidence="8">
    <location>
        <begin position="637"/>
        <end position="663"/>
    </location>
</feature>
<feature type="region of interest" description="Disordered" evidence="8">
    <location>
        <begin position="213"/>
        <end position="250"/>
    </location>
</feature>
<evidence type="ECO:0000256" key="1">
    <source>
        <dbReference type="ARBA" id="ARBA00018517"/>
    </source>
</evidence>
<accession>A0AAD3DUU2</accession>
<evidence type="ECO:0000256" key="4">
    <source>
        <dbReference type="ARBA" id="ARBA00048740"/>
    </source>
</evidence>
<dbReference type="SMART" id="SM00456">
    <property type="entry name" value="WW"/>
    <property type="match status" value="1"/>
</dbReference>
<dbReference type="CDD" id="cd02440">
    <property type="entry name" value="AdoMet_MTases"/>
    <property type="match status" value="1"/>
</dbReference>
<protein>
    <recommendedName>
        <fullName evidence="1">Trimethylguanosine synthase</fullName>
    </recommendedName>
    <alternativeName>
        <fullName evidence="7">Cap-specific guanine-N(2) methyltransferase</fullName>
    </alternativeName>
</protein>
<comment type="catalytic activity">
    <reaction evidence="5">
        <text>a 5'-end (N(2),N(7)-dimethyl 5'-triphosphoguanosine)-ribonucleoside in snRNA + S-adenosyl-L-methionine = a 5'-end (N(2),N(2),N(7)-trimethyl 5'-triphosphoguanosine)-ribonucleoside in snRNA + S-adenosyl-L-homocysteine + H(+)</text>
        <dbReference type="Rhea" id="RHEA:78479"/>
        <dbReference type="Rhea" id="RHEA-COMP:19087"/>
        <dbReference type="Rhea" id="RHEA-COMP:19089"/>
        <dbReference type="ChEBI" id="CHEBI:15378"/>
        <dbReference type="ChEBI" id="CHEBI:57856"/>
        <dbReference type="ChEBI" id="CHEBI:59789"/>
        <dbReference type="ChEBI" id="CHEBI:167623"/>
        <dbReference type="ChEBI" id="CHEBI:172880"/>
    </reaction>
    <physiologicalReaction direction="left-to-right" evidence="5">
        <dbReference type="Rhea" id="RHEA:78480"/>
    </physiologicalReaction>
</comment>
<comment type="catalytic activity">
    <reaction evidence="3">
        <text>a 5'-end (N(2),N(7)-dimethyl 5'-triphosphoguanosine)-ribonucleoside in snoRNA + S-adenosyl-L-methionine = a 5'-end (N(2),N(2),N(7)-trimethyl 5'-triphosphoguanosine)-ribonucleoside in snoRNA + S-adenosyl-L-homocysteine + H(+)</text>
        <dbReference type="Rhea" id="RHEA:78507"/>
        <dbReference type="Rhea" id="RHEA-COMP:19088"/>
        <dbReference type="Rhea" id="RHEA-COMP:19090"/>
        <dbReference type="ChEBI" id="CHEBI:15378"/>
        <dbReference type="ChEBI" id="CHEBI:57856"/>
        <dbReference type="ChEBI" id="CHEBI:59789"/>
        <dbReference type="ChEBI" id="CHEBI:167623"/>
        <dbReference type="ChEBI" id="CHEBI:172880"/>
    </reaction>
    <physiologicalReaction direction="left-to-right" evidence="3">
        <dbReference type="Rhea" id="RHEA:78508"/>
    </physiologicalReaction>
</comment>
<dbReference type="GO" id="GO:0005634">
    <property type="term" value="C:nucleus"/>
    <property type="evidence" value="ECO:0007669"/>
    <property type="project" value="TreeGrafter"/>
</dbReference>